<organism evidence="2 3">
    <name type="scientific">Reyranella soli</name>
    <dbReference type="NCBI Taxonomy" id="1230389"/>
    <lineage>
        <taxon>Bacteria</taxon>
        <taxon>Pseudomonadati</taxon>
        <taxon>Pseudomonadota</taxon>
        <taxon>Alphaproteobacteria</taxon>
        <taxon>Hyphomicrobiales</taxon>
        <taxon>Reyranellaceae</taxon>
        <taxon>Reyranella</taxon>
    </lineage>
</organism>
<reference evidence="2 3" key="1">
    <citation type="submission" date="2019-07" db="EMBL/GenBank/DDBJ databases">
        <title>Whole genome shotgun sequence of Reyranella soli NBRC 108950.</title>
        <authorList>
            <person name="Hosoyama A."/>
            <person name="Uohara A."/>
            <person name="Ohji S."/>
            <person name="Ichikawa N."/>
        </authorList>
    </citation>
    <scope>NUCLEOTIDE SEQUENCE [LARGE SCALE GENOMIC DNA]</scope>
    <source>
        <strain evidence="2 3">NBRC 108950</strain>
    </source>
</reference>
<feature type="chain" id="PRO_5022179213" description="PepSY domain-containing protein" evidence="1">
    <location>
        <begin position="28"/>
        <end position="115"/>
    </location>
</feature>
<gene>
    <name evidence="2" type="ORF">RSO01_53800</name>
</gene>
<dbReference type="AlphaFoldDB" id="A0A512NGX5"/>
<evidence type="ECO:0000256" key="1">
    <source>
        <dbReference type="SAM" id="SignalP"/>
    </source>
</evidence>
<dbReference type="EMBL" id="BKAJ01000096">
    <property type="protein sequence ID" value="GEP58214.1"/>
    <property type="molecule type" value="Genomic_DNA"/>
</dbReference>
<proteinExistence type="predicted"/>
<sequence>METKMIGKRTALMLLASGTLATTAARAQHMKATTLEQAELAGLTAAKRTEVEQRASQPGQTVYEVLTTMLLNGIKNKHQASRIVALDFNRGIAVVELQAGGMTSVNFDLTTLAIK</sequence>
<evidence type="ECO:0000313" key="2">
    <source>
        <dbReference type="EMBL" id="GEP58214.1"/>
    </source>
</evidence>
<name>A0A512NGX5_9HYPH</name>
<dbReference type="Proteomes" id="UP000321058">
    <property type="component" value="Unassembled WGS sequence"/>
</dbReference>
<accession>A0A512NGX5</accession>
<evidence type="ECO:0000313" key="3">
    <source>
        <dbReference type="Proteomes" id="UP000321058"/>
    </source>
</evidence>
<keyword evidence="3" id="KW-1185">Reference proteome</keyword>
<comment type="caution">
    <text evidence="2">The sequence shown here is derived from an EMBL/GenBank/DDBJ whole genome shotgun (WGS) entry which is preliminary data.</text>
</comment>
<feature type="signal peptide" evidence="1">
    <location>
        <begin position="1"/>
        <end position="27"/>
    </location>
</feature>
<protein>
    <recommendedName>
        <fullName evidence="4">PepSY domain-containing protein</fullName>
    </recommendedName>
</protein>
<keyword evidence="1" id="KW-0732">Signal</keyword>
<evidence type="ECO:0008006" key="4">
    <source>
        <dbReference type="Google" id="ProtNLM"/>
    </source>
</evidence>